<dbReference type="OrthoDB" id="2285533at2759"/>
<keyword evidence="5" id="KW-1185">Reference proteome</keyword>
<gene>
    <name evidence="4" type="ORF">BCR42DRAFT_486130</name>
</gene>
<feature type="coiled-coil region" evidence="1">
    <location>
        <begin position="58"/>
        <end position="99"/>
    </location>
</feature>
<dbReference type="PROSITE" id="PS00036">
    <property type="entry name" value="BZIP_BASIC"/>
    <property type="match status" value="1"/>
</dbReference>
<evidence type="ECO:0000256" key="1">
    <source>
        <dbReference type="SAM" id="Coils"/>
    </source>
</evidence>
<evidence type="ECO:0000256" key="2">
    <source>
        <dbReference type="SAM" id="MobiDB-lite"/>
    </source>
</evidence>
<dbReference type="AlphaFoldDB" id="A0A1X2J2P0"/>
<evidence type="ECO:0000313" key="4">
    <source>
        <dbReference type="EMBL" id="ORZ26068.1"/>
    </source>
</evidence>
<protein>
    <recommendedName>
        <fullName evidence="3">BZIP domain-containing protein</fullName>
    </recommendedName>
</protein>
<dbReference type="EMBL" id="MCGE01000001">
    <property type="protein sequence ID" value="ORZ26068.1"/>
    <property type="molecule type" value="Genomic_DNA"/>
</dbReference>
<dbReference type="GO" id="GO:0003700">
    <property type="term" value="F:DNA-binding transcription factor activity"/>
    <property type="evidence" value="ECO:0007669"/>
    <property type="project" value="InterPro"/>
</dbReference>
<keyword evidence="1" id="KW-0175">Coiled coil</keyword>
<evidence type="ECO:0000259" key="3">
    <source>
        <dbReference type="PROSITE" id="PS00036"/>
    </source>
</evidence>
<sequence>MTICDSTMPHHSAPSNKKQSVGRHRIYTNEQRKDRNRQAQAAFRARRTLYTKTQKETIAELQHMVHMLQKTMLEANERASCAEKRCMQLENENQQLKTTLACFLAPSSSPSSCVSPLTSHSSPLLPTSDDMPLIYPQESFSWLSSPSSSSSSSSLEDPTTILLDECSKDHLESKFNPLCVDFLGEYSFILLPRKKGRWGVWSLYDVMCICQKNSVILGRFFFSFIFRPSTRK</sequence>
<proteinExistence type="predicted"/>
<dbReference type="CDD" id="cd14688">
    <property type="entry name" value="bZIP_YAP"/>
    <property type="match status" value="1"/>
</dbReference>
<dbReference type="Proteomes" id="UP000193560">
    <property type="component" value="Unassembled WGS sequence"/>
</dbReference>
<feature type="domain" description="BZIP" evidence="3">
    <location>
        <begin position="32"/>
        <end position="46"/>
    </location>
</feature>
<dbReference type="InterPro" id="IPR004827">
    <property type="entry name" value="bZIP"/>
</dbReference>
<comment type="caution">
    <text evidence="4">The sequence shown here is derived from an EMBL/GenBank/DDBJ whole genome shotgun (WGS) entry which is preliminary data.</text>
</comment>
<name>A0A1X2J2P0_9FUNG</name>
<organism evidence="4 5">
    <name type="scientific">Absidia repens</name>
    <dbReference type="NCBI Taxonomy" id="90262"/>
    <lineage>
        <taxon>Eukaryota</taxon>
        <taxon>Fungi</taxon>
        <taxon>Fungi incertae sedis</taxon>
        <taxon>Mucoromycota</taxon>
        <taxon>Mucoromycotina</taxon>
        <taxon>Mucoromycetes</taxon>
        <taxon>Mucorales</taxon>
        <taxon>Cunninghamellaceae</taxon>
        <taxon>Absidia</taxon>
    </lineage>
</organism>
<dbReference type="STRING" id="90262.A0A1X2J2P0"/>
<accession>A0A1X2J2P0</accession>
<reference evidence="4 5" key="1">
    <citation type="submission" date="2016-07" db="EMBL/GenBank/DDBJ databases">
        <title>Pervasive Adenine N6-methylation of Active Genes in Fungi.</title>
        <authorList>
            <consortium name="DOE Joint Genome Institute"/>
            <person name="Mondo S.J."/>
            <person name="Dannebaum R.O."/>
            <person name="Kuo R.C."/>
            <person name="Labutti K."/>
            <person name="Haridas S."/>
            <person name="Kuo A."/>
            <person name="Salamov A."/>
            <person name="Ahrendt S.R."/>
            <person name="Lipzen A."/>
            <person name="Sullivan W."/>
            <person name="Andreopoulos W.B."/>
            <person name="Clum A."/>
            <person name="Lindquist E."/>
            <person name="Daum C."/>
            <person name="Ramamoorthy G.K."/>
            <person name="Gryganskyi A."/>
            <person name="Culley D."/>
            <person name="Magnuson J.K."/>
            <person name="James T.Y."/>
            <person name="O'Malley M.A."/>
            <person name="Stajich J.E."/>
            <person name="Spatafora J.W."/>
            <person name="Visel A."/>
            <person name="Grigoriev I.V."/>
        </authorList>
    </citation>
    <scope>NUCLEOTIDE SEQUENCE [LARGE SCALE GENOMIC DNA]</scope>
    <source>
        <strain evidence="4 5">NRRL 1336</strain>
    </source>
</reference>
<dbReference type="Gene3D" id="1.20.5.170">
    <property type="match status" value="1"/>
</dbReference>
<feature type="region of interest" description="Disordered" evidence="2">
    <location>
        <begin position="1"/>
        <end position="22"/>
    </location>
</feature>
<evidence type="ECO:0000313" key="5">
    <source>
        <dbReference type="Proteomes" id="UP000193560"/>
    </source>
</evidence>